<comment type="caution">
    <text evidence="7">The sequence shown here is derived from an EMBL/GenBank/DDBJ whole genome shotgun (WGS) entry which is preliminary data.</text>
</comment>
<dbReference type="GO" id="GO:0008677">
    <property type="term" value="F:2-dehydropantoate 2-reductase activity"/>
    <property type="evidence" value="ECO:0007669"/>
    <property type="project" value="UniProtKB-EC"/>
</dbReference>
<dbReference type="InterPro" id="IPR013332">
    <property type="entry name" value="KPR_N"/>
</dbReference>
<evidence type="ECO:0000313" key="7">
    <source>
        <dbReference type="EMBL" id="KAG2217626.1"/>
    </source>
</evidence>
<feature type="domain" description="Ketopantoate reductase C-terminal" evidence="6">
    <location>
        <begin position="189"/>
        <end position="313"/>
    </location>
</feature>
<accession>A0A8H7VC10</accession>
<dbReference type="EC" id="1.1.1.169" evidence="4"/>
<evidence type="ECO:0000256" key="2">
    <source>
        <dbReference type="ARBA" id="ARBA00022857"/>
    </source>
</evidence>
<dbReference type="Gene3D" id="3.40.50.720">
    <property type="entry name" value="NAD(P)-binding Rossmann-like Domain"/>
    <property type="match status" value="1"/>
</dbReference>
<evidence type="ECO:0000256" key="1">
    <source>
        <dbReference type="ARBA" id="ARBA00007870"/>
    </source>
</evidence>
<dbReference type="OrthoDB" id="3609at2759"/>
<dbReference type="AlphaFoldDB" id="A0A8H7VC10"/>
<name>A0A8H7VC10_9FUNG</name>
<protein>
    <recommendedName>
        <fullName evidence="4">2-dehydropantoate 2-reductase</fullName>
        <ecNumber evidence="4">1.1.1.169</ecNumber>
    </recommendedName>
    <alternativeName>
        <fullName evidence="4">Ketopantoate reductase</fullName>
    </alternativeName>
</protein>
<evidence type="ECO:0000259" key="6">
    <source>
        <dbReference type="Pfam" id="PF08546"/>
    </source>
</evidence>
<dbReference type="InterPro" id="IPR013752">
    <property type="entry name" value="KPA_reductase"/>
</dbReference>
<dbReference type="Pfam" id="PF08546">
    <property type="entry name" value="ApbA_C"/>
    <property type="match status" value="1"/>
</dbReference>
<proteinExistence type="inferred from homology"/>
<gene>
    <name evidence="7" type="ORF">INT45_008079</name>
</gene>
<evidence type="ECO:0000313" key="8">
    <source>
        <dbReference type="Proteomes" id="UP000646827"/>
    </source>
</evidence>
<dbReference type="PANTHER" id="PTHR21708:SF26">
    <property type="entry name" value="2-DEHYDROPANTOATE 2-REDUCTASE"/>
    <property type="match status" value="1"/>
</dbReference>
<evidence type="ECO:0000256" key="4">
    <source>
        <dbReference type="RuleBase" id="RU362068"/>
    </source>
</evidence>
<dbReference type="NCBIfam" id="TIGR00745">
    <property type="entry name" value="apbA_panE"/>
    <property type="match status" value="1"/>
</dbReference>
<dbReference type="PANTHER" id="PTHR21708">
    <property type="entry name" value="PROBABLE 2-DEHYDROPANTOATE 2-REDUCTASE"/>
    <property type="match status" value="1"/>
</dbReference>
<dbReference type="InterPro" id="IPR008927">
    <property type="entry name" value="6-PGluconate_DH-like_C_sf"/>
</dbReference>
<keyword evidence="3 4" id="KW-0560">Oxidoreductase</keyword>
<comment type="catalytic activity">
    <reaction evidence="4">
        <text>(R)-pantoate + NADP(+) = 2-dehydropantoate + NADPH + H(+)</text>
        <dbReference type="Rhea" id="RHEA:16233"/>
        <dbReference type="ChEBI" id="CHEBI:11561"/>
        <dbReference type="ChEBI" id="CHEBI:15378"/>
        <dbReference type="ChEBI" id="CHEBI:15980"/>
        <dbReference type="ChEBI" id="CHEBI:57783"/>
        <dbReference type="ChEBI" id="CHEBI:58349"/>
        <dbReference type="EC" id="1.1.1.169"/>
    </reaction>
</comment>
<evidence type="ECO:0000259" key="5">
    <source>
        <dbReference type="Pfam" id="PF02558"/>
    </source>
</evidence>
<organism evidence="7 8">
    <name type="scientific">Circinella minor</name>
    <dbReference type="NCBI Taxonomy" id="1195481"/>
    <lineage>
        <taxon>Eukaryota</taxon>
        <taxon>Fungi</taxon>
        <taxon>Fungi incertae sedis</taxon>
        <taxon>Mucoromycota</taxon>
        <taxon>Mucoromycotina</taxon>
        <taxon>Mucoromycetes</taxon>
        <taxon>Mucorales</taxon>
        <taxon>Lichtheimiaceae</taxon>
        <taxon>Circinella</taxon>
    </lineage>
</organism>
<dbReference type="EMBL" id="JAEPRB010000284">
    <property type="protein sequence ID" value="KAG2217626.1"/>
    <property type="molecule type" value="Genomic_DNA"/>
</dbReference>
<dbReference type="SUPFAM" id="SSF48179">
    <property type="entry name" value="6-phosphogluconate dehydrogenase C-terminal domain-like"/>
    <property type="match status" value="1"/>
</dbReference>
<feature type="domain" description="Ketopantoate reductase N-terminal" evidence="5">
    <location>
        <begin position="10"/>
        <end position="160"/>
    </location>
</feature>
<dbReference type="Pfam" id="PF02558">
    <property type="entry name" value="ApbA"/>
    <property type="match status" value="1"/>
</dbReference>
<evidence type="ECO:0000256" key="3">
    <source>
        <dbReference type="ARBA" id="ARBA00023002"/>
    </source>
</evidence>
<comment type="similarity">
    <text evidence="1 4">Belongs to the ketopantoate reductase family.</text>
</comment>
<sequence>MSSQQPIRVLTVGTGAVGAIYSWRLAQTCEVTTVCRSNYDAVKQHGFDIESPKFGNGIFKPHHVVRNVSEAKEFGPFDYIVVTLKALPDMYDTADIISPAVAEGKSTIVLIQNGFGIELPIIKRFPKNPLISIVAYIGTSQVAAGKIKMKAIERLQVGTHPASVDSTAQCDKFKELLTKGDVLVEPVDNIEQVRFEKLFWNGSFSPVCAILGLNTTQVIENEMAVDLVRRLMREIMTAAQKALGIEYEIEAQSEALIEGTVQGAPNYKPSMQLDLERKQPMEVEVILGTALKSAKENGLDVPTLQAMHDLCKSMNIHHLKKSQL</sequence>
<dbReference type="InterPro" id="IPR003710">
    <property type="entry name" value="ApbA"/>
</dbReference>
<dbReference type="GO" id="GO:0005737">
    <property type="term" value="C:cytoplasm"/>
    <property type="evidence" value="ECO:0007669"/>
    <property type="project" value="TreeGrafter"/>
</dbReference>
<dbReference type="Gene3D" id="1.10.1040.10">
    <property type="entry name" value="N-(1-d-carboxylethyl)-l-norvaline Dehydrogenase, domain 2"/>
    <property type="match status" value="1"/>
</dbReference>
<keyword evidence="2 4" id="KW-0521">NADP</keyword>
<keyword evidence="8" id="KW-1185">Reference proteome</keyword>
<dbReference type="FunFam" id="1.10.1040.10:FF:000017">
    <property type="entry name" value="2-dehydropantoate 2-reductase"/>
    <property type="match status" value="1"/>
</dbReference>
<dbReference type="GO" id="GO:0015940">
    <property type="term" value="P:pantothenate biosynthetic process"/>
    <property type="evidence" value="ECO:0007669"/>
    <property type="project" value="InterPro"/>
</dbReference>
<reference evidence="7 8" key="1">
    <citation type="submission" date="2020-12" db="EMBL/GenBank/DDBJ databases">
        <title>Metabolic potential, ecology and presence of endohyphal bacteria is reflected in genomic diversity of Mucoromycotina.</title>
        <authorList>
            <person name="Muszewska A."/>
            <person name="Okrasinska A."/>
            <person name="Steczkiewicz K."/>
            <person name="Drgas O."/>
            <person name="Orlowska M."/>
            <person name="Perlinska-Lenart U."/>
            <person name="Aleksandrzak-Piekarczyk T."/>
            <person name="Szatraj K."/>
            <person name="Zielenkiewicz U."/>
            <person name="Pilsyk S."/>
            <person name="Malc E."/>
            <person name="Mieczkowski P."/>
            <person name="Kruszewska J.S."/>
            <person name="Biernat P."/>
            <person name="Pawlowska J."/>
        </authorList>
    </citation>
    <scope>NUCLEOTIDE SEQUENCE [LARGE SCALE GENOMIC DNA]</scope>
    <source>
        <strain evidence="7 8">CBS 142.35</strain>
    </source>
</reference>
<dbReference type="InterPro" id="IPR013328">
    <property type="entry name" value="6PGD_dom2"/>
</dbReference>
<dbReference type="InterPro" id="IPR036291">
    <property type="entry name" value="NAD(P)-bd_dom_sf"/>
</dbReference>
<dbReference type="InterPro" id="IPR051402">
    <property type="entry name" value="KPR-Related"/>
</dbReference>
<comment type="function">
    <text evidence="4">Catalyzes the NADPH-dependent reduction of ketopantoate into pantoic acid.</text>
</comment>
<dbReference type="SUPFAM" id="SSF51735">
    <property type="entry name" value="NAD(P)-binding Rossmann-fold domains"/>
    <property type="match status" value="1"/>
</dbReference>
<dbReference type="Proteomes" id="UP000646827">
    <property type="component" value="Unassembled WGS sequence"/>
</dbReference>